<sequence length="242" mass="26432">MRRTSSLLILSFAFLASANTEIQNFGASERTDAPLLRGQDWPTLHPRTTTHWSLTPAPLGTPTAEVCPFPSPDDPKLEPHACPHELWLALDLPDMLDASYTLRVSWPASSPTDFHLSILDPLAAAALFLVPPAIGAPSTRRKYARIRAVDTGVRTPGGGLFTFPRLWGNTANSTQEEQVHFILTLEPLLLGVLPASLLPFLLVSLSVLLLLWVVVLPRVQAGVGRLVVEARRELDVGRSKSE</sequence>
<feature type="signal peptide" evidence="2">
    <location>
        <begin position="1"/>
        <end position="18"/>
    </location>
</feature>
<protein>
    <submittedName>
        <fullName evidence="3">Uncharacterized protein</fullName>
    </submittedName>
</protein>
<gene>
    <name evidence="3" type="ORF">C8F04DRAFT_594083</name>
</gene>
<feature type="chain" id="PRO_5042086082" evidence="2">
    <location>
        <begin position="19"/>
        <end position="242"/>
    </location>
</feature>
<proteinExistence type="predicted"/>
<reference evidence="3" key="1">
    <citation type="submission" date="2023-03" db="EMBL/GenBank/DDBJ databases">
        <title>Massive genome expansion in bonnet fungi (Mycena s.s.) driven by repeated elements and novel gene families across ecological guilds.</title>
        <authorList>
            <consortium name="Lawrence Berkeley National Laboratory"/>
            <person name="Harder C.B."/>
            <person name="Miyauchi S."/>
            <person name="Viragh M."/>
            <person name="Kuo A."/>
            <person name="Thoen E."/>
            <person name="Andreopoulos B."/>
            <person name="Lu D."/>
            <person name="Skrede I."/>
            <person name="Drula E."/>
            <person name="Henrissat B."/>
            <person name="Morin E."/>
            <person name="Kohler A."/>
            <person name="Barry K."/>
            <person name="LaButti K."/>
            <person name="Morin E."/>
            <person name="Salamov A."/>
            <person name="Lipzen A."/>
            <person name="Mereny Z."/>
            <person name="Hegedus B."/>
            <person name="Baldrian P."/>
            <person name="Stursova M."/>
            <person name="Weitz H."/>
            <person name="Taylor A."/>
            <person name="Grigoriev I.V."/>
            <person name="Nagy L.G."/>
            <person name="Martin F."/>
            <person name="Kauserud H."/>
        </authorList>
    </citation>
    <scope>NUCLEOTIDE SEQUENCE</scope>
    <source>
        <strain evidence="3">CBHHK200</strain>
    </source>
</reference>
<name>A0AAD6XGS5_9AGAR</name>
<keyword evidence="1" id="KW-0472">Membrane</keyword>
<accession>A0AAD6XGS5</accession>
<organism evidence="3 4">
    <name type="scientific">Mycena alexandri</name>
    <dbReference type="NCBI Taxonomy" id="1745969"/>
    <lineage>
        <taxon>Eukaryota</taxon>
        <taxon>Fungi</taxon>
        <taxon>Dikarya</taxon>
        <taxon>Basidiomycota</taxon>
        <taxon>Agaricomycotina</taxon>
        <taxon>Agaricomycetes</taxon>
        <taxon>Agaricomycetidae</taxon>
        <taxon>Agaricales</taxon>
        <taxon>Marasmiineae</taxon>
        <taxon>Mycenaceae</taxon>
        <taxon>Mycena</taxon>
    </lineage>
</organism>
<feature type="transmembrane region" description="Helical" evidence="1">
    <location>
        <begin position="188"/>
        <end position="215"/>
    </location>
</feature>
<keyword evidence="2" id="KW-0732">Signal</keyword>
<dbReference type="AlphaFoldDB" id="A0AAD6XGS5"/>
<evidence type="ECO:0000256" key="1">
    <source>
        <dbReference type="SAM" id="Phobius"/>
    </source>
</evidence>
<keyword evidence="4" id="KW-1185">Reference proteome</keyword>
<dbReference type="EMBL" id="JARJCM010000006">
    <property type="protein sequence ID" value="KAJ7044694.1"/>
    <property type="molecule type" value="Genomic_DNA"/>
</dbReference>
<evidence type="ECO:0000256" key="2">
    <source>
        <dbReference type="SAM" id="SignalP"/>
    </source>
</evidence>
<dbReference type="Proteomes" id="UP001218188">
    <property type="component" value="Unassembled WGS sequence"/>
</dbReference>
<evidence type="ECO:0000313" key="3">
    <source>
        <dbReference type="EMBL" id="KAJ7044694.1"/>
    </source>
</evidence>
<evidence type="ECO:0000313" key="4">
    <source>
        <dbReference type="Proteomes" id="UP001218188"/>
    </source>
</evidence>
<keyword evidence="1" id="KW-1133">Transmembrane helix</keyword>
<comment type="caution">
    <text evidence="3">The sequence shown here is derived from an EMBL/GenBank/DDBJ whole genome shotgun (WGS) entry which is preliminary data.</text>
</comment>
<keyword evidence="1" id="KW-0812">Transmembrane</keyword>